<dbReference type="PROSITE" id="PS51782">
    <property type="entry name" value="LYSM"/>
    <property type="match status" value="1"/>
</dbReference>
<dbReference type="OrthoDB" id="73875at2759"/>
<evidence type="ECO:0000313" key="4">
    <source>
        <dbReference type="Proteomes" id="UP000253472"/>
    </source>
</evidence>
<keyword evidence="1" id="KW-0732">Signal</keyword>
<dbReference type="Gene3D" id="3.10.350.10">
    <property type="entry name" value="LysM domain"/>
    <property type="match status" value="2"/>
</dbReference>
<proteinExistence type="predicted"/>
<dbReference type="EMBL" id="QLNQ01000026">
    <property type="protein sequence ID" value="RCK60929.1"/>
    <property type="molecule type" value="Genomic_DNA"/>
</dbReference>
<evidence type="ECO:0000256" key="1">
    <source>
        <dbReference type="SAM" id="SignalP"/>
    </source>
</evidence>
<dbReference type="Pfam" id="PF01476">
    <property type="entry name" value="LysM"/>
    <property type="match status" value="2"/>
</dbReference>
<dbReference type="InterPro" id="IPR018392">
    <property type="entry name" value="LysM"/>
</dbReference>
<feature type="signal peptide" evidence="1">
    <location>
        <begin position="1"/>
        <end position="19"/>
    </location>
</feature>
<comment type="caution">
    <text evidence="3">The sequence shown here is derived from an EMBL/GenBank/DDBJ whole genome shotgun (WGS) entry which is preliminary data.</text>
</comment>
<protein>
    <recommendedName>
        <fullName evidence="2">LysM domain-containing protein</fullName>
    </recommendedName>
</protein>
<name>A0A367Y5N2_9ASCO</name>
<sequence length="309" mass="34814">MKEVIGLLLFSLFQLPVSAELRNCNTDPLTDHCDNVYTWTANDTCDSVADRFNMTWYDITTFNSVYDYNFDCFGLQESDQICLSPLDFLDCGSFVSCGFENPQYFCDTYTIERDNITCQEISNMFGISVADFKEFNKYNYNRVQCTPEWFYEDEVYCVSKPNFTDWDNCMALAIADHNTFYLQFWAHETQTITPLDPSVTPTETLEYYYDRSQSAYTTRTLNETDTSDSSFRYTNLQDSRMSSYLDALLRATSSIAALEAALNNTSGADSATATAAAGSGSQSTSAQAEAPTLQVFGLAFFVALVSCLL</sequence>
<dbReference type="Proteomes" id="UP000253472">
    <property type="component" value="Unassembled WGS sequence"/>
</dbReference>
<evidence type="ECO:0000259" key="2">
    <source>
        <dbReference type="PROSITE" id="PS51782"/>
    </source>
</evidence>
<evidence type="ECO:0000313" key="3">
    <source>
        <dbReference type="EMBL" id="RCK60929.1"/>
    </source>
</evidence>
<feature type="chain" id="PRO_5016562225" description="LysM domain-containing protein" evidence="1">
    <location>
        <begin position="20"/>
        <end position="309"/>
    </location>
</feature>
<gene>
    <name evidence="3" type="ORF">Cantr_08097</name>
</gene>
<organism evidence="3 4">
    <name type="scientific">Candida viswanathii</name>
    <dbReference type="NCBI Taxonomy" id="5486"/>
    <lineage>
        <taxon>Eukaryota</taxon>
        <taxon>Fungi</taxon>
        <taxon>Dikarya</taxon>
        <taxon>Ascomycota</taxon>
        <taxon>Saccharomycotina</taxon>
        <taxon>Pichiomycetes</taxon>
        <taxon>Debaryomycetaceae</taxon>
        <taxon>Candida/Lodderomyces clade</taxon>
        <taxon>Candida</taxon>
    </lineage>
</organism>
<feature type="domain" description="LysM" evidence="2">
    <location>
        <begin position="107"/>
        <end position="158"/>
    </location>
</feature>
<dbReference type="AlphaFoldDB" id="A0A367Y5N2"/>
<keyword evidence="4" id="KW-1185">Reference proteome</keyword>
<dbReference type="InterPro" id="IPR036779">
    <property type="entry name" value="LysM_dom_sf"/>
</dbReference>
<accession>A0A367Y5N2</accession>
<reference evidence="3 4" key="1">
    <citation type="submission" date="2018-06" db="EMBL/GenBank/DDBJ databases">
        <title>Whole genome sequencing of Candida tropicalis (genome annotated by CSBL at Korea University).</title>
        <authorList>
            <person name="Ahn J."/>
        </authorList>
    </citation>
    <scope>NUCLEOTIDE SEQUENCE [LARGE SCALE GENOMIC DNA]</scope>
    <source>
        <strain evidence="3 4">ATCC 20962</strain>
    </source>
</reference>